<evidence type="ECO:0000259" key="1">
    <source>
        <dbReference type="Pfam" id="PF01814"/>
    </source>
</evidence>
<evidence type="ECO:0000313" key="3">
    <source>
        <dbReference type="Proteomes" id="UP000070539"/>
    </source>
</evidence>
<dbReference type="AlphaFoldDB" id="A0A136WHL7"/>
<evidence type="ECO:0000313" key="2">
    <source>
        <dbReference type="EMBL" id="KXL53870.1"/>
    </source>
</evidence>
<dbReference type="GO" id="GO:0005886">
    <property type="term" value="C:plasma membrane"/>
    <property type="evidence" value="ECO:0007669"/>
    <property type="project" value="TreeGrafter"/>
</dbReference>
<dbReference type="STRING" id="36847.CLNEO_10960"/>
<comment type="caution">
    <text evidence="2">The sequence shown here is derived from an EMBL/GenBank/DDBJ whole genome shotgun (WGS) entry which is preliminary data.</text>
</comment>
<name>A0A136WHL7_9FIRM</name>
<accession>A0A136WHL7</accession>
<dbReference type="Pfam" id="PF01814">
    <property type="entry name" value="Hemerythrin"/>
    <property type="match status" value="1"/>
</dbReference>
<feature type="domain" description="Hemerythrin-like" evidence="1">
    <location>
        <begin position="17"/>
        <end position="152"/>
    </location>
</feature>
<gene>
    <name evidence="2" type="ORF">CLNEO_10960</name>
</gene>
<dbReference type="InterPro" id="IPR012312">
    <property type="entry name" value="Hemerythrin-like"/>
</dbReference>
<dbReference type="Gene3D" id="1.20.120.520">
    <property type="entry name" value="nmb1532 protein domain like"/>
    <property type="match status" value="1"/>
</dbReference>
<dbReference type="RefSeq" id="WP_066085661.1">
    <property type="nucleotide sequence ID" value="NZ_LRVM01000002.1"/>
</dbReference>
<keyword evidence="3" id="KW-1185">Reference proteome</keyword>
<protein>
    <recommendedName>
        <fullName evidence="1">Hemerythrin-like domain-containing protein</fullName>
    </recommendedName>
</protein>
<organism evidence="2 3">
    <name type="scientific">Anaerotignum neopropionicum</name>
    <dbReference type="NCBI Taxonomy" id="36847"/>
    <lineage>
        <taxon>Bacteria</taxon>
        <taxon>Bacillati</taxon>
        <taxon>Bacillota</taxon>
        <taxon>Clostridia</taxon>
        <taxon>Lachnospirales</taxon>
        <taxon>Anaerotignaceae</taxon>
        <taxon>Anaerotignum</taxon>
    </lineage>
</organism>
<dbReference type="EMBL" id="LRVM01000002">
    <property type="protein sequence ID" value="KXL53870.1"/>
    <property type="molecule type" value="Genomic_DNA"/>
</dbReference>
<reference evidence="2 3" key="1">
    <citation type="submission" date="2016-01" db="EMBL/GenBank/DDBJ databases">
        <title>Genome sequence of Clostridium neopropionicum X4, DSM-3847.</title>
        <authorList>
            <person name="Poehlein A."/>
            <person name="Beck M.H."/>
            <person name="Bengelsdorf F.R."/>
            <person name="Daniel R."/>
            <person name="Duerre P."/>
        </authorList>
    </citation>
    <scope>NUCLEOTIDE SEQUENCE [LARGE SCALE GENOMIC DNA]</scope>
    <source>
        <strain evidence="2 3">DSM-3847</strain>
    </source>
</reference>
<proteinExistence type="predicted"/>
<sequence length="211" mass="24707">MEFDSDKHENQEIEISPIEDLMREHGVLHRILLIYRDIISRLRGEKPYDPYIIYNTTLNATNIAKAFIEEYHQVLEEQYIFPRFQQNQQHIQLIQTLLVQHNAAKCLSNMILQLLASFMGSASQCYQLAYLLSQYIRMYEPHSAREDTVVFPAFHNLVSEETLKELGEEFEEIEEQKFGANGFQSIVQQIAQIEQALGIYNLDQYTPDCNL</sequence>
<dbReference type="PATRIC" id="fig|36847.3.peg.1276"/>
<dbReference type="PANTHER" id="PTHR39966:SF1">
    <property type="entry name" value="HEMERYTHRIN-LIKE DOMAIN-CONTAINING PROTEIN"/>
    <property type="match status" value="1"/>
</dbReference>
<dbReference type="PANTHER" id="PTHR39966">
    <property type="entry name" value="BLL2471 PROTEIN-RELATED"/>
    <property type="match status" value="1"/>
</dbReference>
<dbReference type="OrthoDB" id="2083283at2"/>
<dbReference type="Proteomes" id="UP000070539">
    <property type="component" value="Unassembled WGS sequence"/>
</dbReference>